<dbReference type="InterPro" id="IPR001451">
    <property type="entry name" value="Hexapep"/>
</dbReference>
<dbReference type="Gene3D" id="2.160.10.10">
    <property type="entry name" value="Hexapeptide repeat proteins"/>
    <property type="match status" value="1"/>
</dbReference>
<dbReference type="PANTHER" id="PTHR23416">
    <property type="entry name" value="SIALIC ACID SYNTHASE-RELATED"/>
    <property type="match status" value="1"/>
</dbReference>
<dbReference type="Pfam" id="PF00132">
    <property type="entry name" value="Hexapep"/>
    <property type="match status" value="1"/>
</dbReference>
<name>X0SB62_9ZZZZ</name>
<evidence type="ECO:0008006" key="2">
    <source>
        <dbReference type="Google" id="ProtNLM"/>
    </source>
</evidence>
<dbReference type="EMBL" id="BARS01007100">
    <property type="protein sequence ID" value="GAF78298.1"/>
    <property type="molecule type" value="Genomic_DNA"/>
</dbReference>
<dbReference type="PANTHER" id="PTHR23416:SF78">
    <property type="entry name" value="LIPOPOLYSACCHARIDE BIOSYNTHESIS O-ACETYL TRANSFERASE WBBJ-RELATED"/>
    <property type="match status" value="1"/>
</dbReference>
<sequence>MNSMSFFKKMKMLWEILHHKNLQAYYNLLEVLEKRIPDPNLKDYESRLIHSMYLLSENLARKKGMRIGKDGSIEPTAIFIGHHNIEIGDNVIIGSYCNLRAVDEKIIIGNNVLIGQLVSIIGANHICKAKNVLINAQGVESKKIIIHDDVWIGSNSLILPGVTIGEGGVVAGGSVVMDNVEPYHIVGGVPSKVIGKRSDA</sequence>
<organism evidence="1">
    <name type="scientific">marine sediment metagenome</name>
    <dbReference type="NCBI Taxonomy" id="412755"/>
    <lineage>
        <taxon>unclassified sequences</taxon>
        <taxon>metagenomes</taxon>
        <taxon>ecological metagenomes</taxon>
    </lineage>
</organism>
<gene>
    <name evidence="1" type="ORF">S01H1_13738</name>
</gene>
<evidence type="ECO:0000313" key="1">
    <source>
        <dbReference type="EMBL" id="GAF78298.1"/>
    </source>
</evidence>
<protein>
    <recommendedName>
        <fullName evidence="2">Maltose/galactoside acetyltransferase domain-containing protein</fullName>
    </recommendedName>
</protein>
<comment type="caution">
    <text evidence="1">The sequence shown here is derived from an EMBL/GenBank/DDBJ whole genome shotgun (WGS) entry which is preliminary data.</text>
</comment>
<reference evidence="1" key="1">
    <citation type="journal article" date="2014" name="Front. Microbiol.">
        <title>High frequency of phylogenetically diverse reductive dehalogenase-homologous genes in deep subseafloor sedimentary metagenomes.</title>
        <authorList>
            <person name="Kawai M."/>
            <person name="Futagami T."/>
            <person name="Toyoda A."/>
            <person name="Takaki Y."/>
            <person name="Nishi S."/>
            <person name="Hori S."/>
            <person name="Arai W."/>
            <person name="Tsubouchi T."/>
            <person name="Morono Y."/>
            <person name="Uchiyama I."/>
            <person name="Ito T."/>
            <person name="Fujiyama A."/>
            <person name="Inagaki F."/>
            <person name="Takami H."/>
        </authorList>
    </citation>
    <scope>NUCLEOTIDE SEQUENCE</scope>
    <source>
        <strain evidence="1">Expedition CK06-06</strain>
    </source>
</reference>
<dbReference type="AlphaFoldDB" id="X0SB62"/>
<dbReference type="InterPro" id="IPR051159">
    <property type="entry name" value="Hexapeptide_acetyltransf"/>
</dbReference>
<accession>X0SB62</accession>
<proteinExistence type="predicted"/>
<dbReference type="CDD" id="cd04647">
    <property type="entry name" value="LbH_MAT_like"/>
    <property type="match status" value="1"/>
</dbReference>
<dbReference type="InterPro" id="IPR011004">
    <property type="entry name" value="Trimer_LpxA-like_sf"/>
</dbReference>
<dbReference type="SUPFAM" id="SSF51161">
    <property type="entry name" value="Trimeric LpxA-like enzymes"/>
    <property type="match status" value="1"/>
</dbReference>